<name>A0ABS8YRU4_9BACL</name>
<proteinExistence type="predicted"/>
<keyword evidence="3" id="KW-1185">Reference proteome</keyword>
<evidence type="ECO:0000313" key="3">
    <source>
        <dbReference type="Proteomes" id="UP001199916"/>
    </source>
</evidence>
<evidence type="ECO:0000313" key="2">
    <source>
        <dbReference type="EMBL" id="MCE5173704.1"/>
    </source>
</evidence>
<comment type="caution">
    <text evidence="2">The sequence shown here is derived from an EMBL/GenBank/DDBJ whole genome shotgun (WGS) entry which is preliminary data.</text>
</comment>
<feature type="coiled-coil region" evidence="1">
    <location>
        <begin position="36"/>
        <end position="63"/>
    </location>
</feature>
<dbReference type="Proteomes" id="UP001199916">
    <property type="component" value="Unassembled WGS sequence"/>
</dbReference>
<evidence type="ECO:0000256" key="1">
    <source>
        <dbReference type="SAM" id="Coils"/>
    </source>
</evidence>
<protein>
    <submittedName>
        <fullName evidence="2">Uncharacterized protein</fullName>
    </submittedName>
</protein>
<sequence>MLKPAMNAGWSFSTVYRAKLSENMKEEISNAMINAVKEIVKDKKSVEEVLASMQKELQEKLMQSGGRKLSKYS</sequence>
<dbReference type="RefSeq" id="WP_233699600.1">
    <property type="nucleotide sequence ID" value="NZ_JAJNBZ010000072.1"/>
</dbReference>
<organism evidence="2 3">
    <name type="scientific">Paenibacillus profundus</name>
    <dbReference type="NCBI Taxonomy" id="1173085"/>
    <lineage>
        <taxon>Bacteria</taxon>
        <taxon>Bacillati</taxon>
        <taxon>Bacillota</taxon>
        <taxon>Bacilli</taxon>
        <taxon>Bacillales</taxon>
        <taxon>Paenibacillaceae</taxon>
        <taxon>Paenibacillus</taxon>
    </lineage>
</organism>
<dbReference type="EMBL" id="JAJNBZ010000072">
    <property type="protein sequence ID" value="MCE5173704.1"/>
    <property type="molecule type" value="Genomic_DNA"/>
</dbReference>
<keyword evidence="1" id="KW-0175">Coiled coil</keyword>
<accession>A0ABS8YRU4</accession>
<reference evidence="2 3" key="1">
    <citation type="submission" date="2021-11" db="EMBL/GenBank/DDBJ databases">
        <title>Draft genome sequence of Paenibacillus profundus YoMME, a new Gram-positive bacteria with exoelectrogenic properties.</title>
        <authorList>
            <person name="Hubenova Y."/>
            <person name="Hubenova E."/>
            <person name="Manasiev Y."/>
            <person name="Peykov S."/>
            <person name="Mitov M."/>
        </authorList>
    </citation>
    <scope>NUCLEOTIDE SEQUENCE [LARGE SCALE GENOMIC DNA]</scope>
    <source>
        <strain evidence="2 3">YoMME</strain>
    </source>
</reference>
<gene>
    <name evidence="2" type="ORF">LQV63_31250</name>
</gene>